<dbReference type="AlphaFoldDB" id="A0A1M5B1P8"/>
<dbReference type="STRING" id="871325.SAMN05444349_11733"/>
<keyword evidence="3 5" id="KW-0238">DNA-binding</keyword>
<evidence type="ECO:0000256" key="5">
    <source>
        <dbReference type="PROSITE-ProRule" id="PRU01248"/>
    </source>
</evidence>
<evidence type="ECO:0000256" key="3">
    <source>
        <dbReference type="ARBA" id="ARBA00023125"/>
    </source>
</evidence>
<dbReference type="InterPro" id="IPR025269">
    <property type="entry name" value="SAM-like_dom"/>
</dbReference>
<evidence type="ECO:0000313" key="8">
    <source>
        <dbReference type="EMBL" id="SHF36481.1"/>
    </source>
</evidence>
<dbReference type="PROSITE" id="PS51900">
    <property type="entry name" value="CB"/>
    <property type="match status" value="1"/>
</dbReference>
<dbReference type="GO" id="GO:0015074">
    <property type="term" value="P:DNA integration"/>
    <property type="evidence" value="ECO:0007669"/>
    <property type="project" value="UniProtKB-KW"/>
</dbReference>
<organism evidence="8 9">
    <name type="scientific">Bacteroides faecichinchillae</name>
    <dbReference type="NCBI Taxonomy" id="871325"/>
    <lineage>
        <taxon>Bacteria</taxon>
        <taxon>Pseudomonadati</taxon>
        <taxon>Bacteroidota</taxon>
        <taxon>Bacteroidia</taxon>
        <taxon>Bacteroidales</taxon>
        <taxon>Bacteroidaceae</taxon>
        <taxon>Bacteroides</taxon>
    </lineage>
</organism>
<dbReference type="GO" id="GO:0006310">
    <property type="term" value="P:DNA recombination"/>
    <property type="evidence" value="ECO:0007669"/>
    <property type="project" value="UniProtKB-KW"/>
</dbReference>
<gene>
    <name evidence="8" type="ORF">SAMN05444349_11733</name>
</gene>
<keyword evidence="9" id="KW-1185">Reference proteome</keyword>
<keyword evidence="4" id="KW-0233">DNA recombination</keyword>
<dbReference type="InterPro" id="IPR011010">
    <property type="entry name" value="DNA_brk_join_enz"/>
</dbReference>
<dbReference type="EMBL" id="FQVD01000017">
    <property type="protein sequence ID" value="SHF36481.1"/>
    <property type="molecule type" value="Genomic_DNA"/>
</dbReference>
<dbReference type="RefSeq" id="WP_025075415.1">
    <property type="nucleotide sequence ID" value="NZ_FQVD01000017.1"/>
</dbReference>
<dbReference type="OrthoDB" id="1112270at2"/>
<dbReference type="PROSITE" id="PS51898">
    <property type="entry name" value="TYR_RECOMBINASE"/>
    <property type="match status" value="1"/>
</dbReference>
<dbReference type="InterPro" id="IPR010998">
    <property type="entry name" value="Integrase_recombinase_N"/>
</dbReference>
<dbReference type="Pfam" id="PF13102">
    <property type="entry name" value="Phage_int_SAM_5"/>
    <property type="match status" value="1"/>
</dbReference>
<evidence type="ECO:0000259" key="6">
    <source>
        <dbReference type="PROSITE" id="PS51898"/>
    </source>
</evidence>
<dbReference type="Proteomes" id="UP000184436">
    <property type="component" value="Unassembled WGS sequence"/>
</dbReference>
<evidence type="ECO:0000313" key="9">
    <source>
        <dbReference type="Proteomes" id="UP000184436"/>
    </source>
</evidence>
<dbReference type="Pfam" id="PF00589">
    <property type="entry name" value="Phage_integrase"/>
    <property type="match status" value="1"/>
</dbReference>
<feature type="domain" description="Tyr recombinase" evidence="6">
    <location>
        <begin position="213"/>
        <end position="396"/>
    </location>
</feature>
<keyword evidence="2" id="KW-0229">DNA integration</keyword>
<evidence type="ECO:0000256" key="4">
    <source>
        <dbReference type="ARBA" id="ARBA00023172"/>
    </source>
</evidence>
<dbReference type="Gene3D" id="1.10.443.10">
    <property type="entry name" value="Intergrase catalytic core"/>
    <property type="match status" value="1"/>
</dbReference>
<evidence type="ECO:0000259" key="7">
    <source>
        <dbReference type="PROSITE" id="PS51900"/>
    </source>
</evidence>
<evidence type="ECO:0000256" key="1">
    <source>
        <dbReference type="ARBA" id="ARBA00008857"/>
    </source>
</evidence>
<feature type="domain" description="Core-binding (CB)" evidence="7">
    <location>
        <begin position="125"/>
        <end position="192"/>
    </location>
</feature>
<protein>
    <submittedName>
        <fullName evidence="8">Site-specific recombinase XerD</fullName>
    </submittedName>
</protein>
<dbReference type="Gene3D" id="1.10.150.130">
    <property type="match status" value="1"/>
</dbReference>
<comment type="similarity">
    <text evidence="1">Belongs to the 'phage' integrase family.</text>
</comment>
<evidence type="ECO:0000256" key="2">
    <source>
        <dbReference type="ARBA" id="ARBA00022908"/>
    </source>
</evidence>
<dbReference type="InterPro" id="IPR044068">
    <property type="entry name" value="CB"/>
</dbReference>
<dbReference type="InterPro" id="IPR002104">
    <property type="entry name" value="Integrase_catalytic"/>
</dbReference>
<dbReference type="InterPro" id="IPR013762">
    <property type="entry name" value="Integrase-like_cat_sf"/>
</dbReference>
<dbReference type="GO" id="GO:0003677">
    <property type="term" value="F:DNA binding"/>
    <property type="evidence" value="ECO:0007669"/>
    <property type="project" value="UniProtKB-UniRule"/>
</dbReference>
<dbReference type="PANTHER" id="PTHR30349:SF64">
    <property type="entry name" value="PROPHAGE INTEGRASE INTD-RELATED"/>
    <property type="match status" value="1"/>
</dbReference>
<dbReference type="SUPFAM" id="SSF56349">
    <property type="entry name" value="DNA breaking-rejoining enzymes"/>
    <property type="match status" value="1"/>
</dbReference>
<name>A0A1M5B1P8_9BACE</name>
<proteinExistence type="inferred from homology"/>
<dbReference type="CDD" id="cd01185">
    <property type="entry name" value="INTN1_C_like"/>
    <property type="match status" value="1"/>
</dbReference>
<accession>A0A1M5B1P8</accession>
<dbReference type="PANTHER" id="PTHR30349">
    <property type="entry name" value="PHAGE INTEGRASE-RELATED"/>
    <property type="match status" value="1"/>
</dbReference>
<reference evidence="8 9" key="1">
    <citation type="submission" date="2016-11" db="EMBL/GenBank/DDBJ databases">
        <authorList>
            <person name="Jaros S."/>
            <person name="Januszkiewicz K."/>
            <person name="Wedrychowicz H."/>
        </authorList>
    </citation>
    <scope>NUCLEOTIDE SEQUENCE [LARGE SCALE GENOMIC DNA]</scope>
    <source>
        <strain evidence="8 9">DSM 26883</strain>
    </source>
</reference>
<dbReference type="InterPro" id="IPR050090">
    <property type="entry name" value="Tyrosine_recombinase_XerCD"/>
</dbReference>
<sequence>MAKAKIKFRASSVGMKEGTLYYQVIHNRVARQIHTTYRLYPSEWDAVSSSIVLPSSSTSGRYSYLLSLQETLEADRKKLLLVIARLDKEAQPYTSDKVVEYFREGKVLHGIIGYTVELNDKLRKIGKRRMADRFTTTINSLRNYLKGNDVPLEDVDGTMVLGYEQWLKERGLCRNTTSFYIRNLRTIYNHAVEEKLVVSSSPFKHVYTGIDKTVKRALPLDIIKQLKDLDLSLNPRMDFARDMFLFSFYTRGMSFIDMAQLTPSNLQGGMLTYRRQKTSQQLHIKWVEPMQKIVAKYQTDDSPYLLPIATGEGALFWKRYKNAYKRITNQLKKIGEMMGLSIPLTTYVARHSWASAAKSKNVAISTISEGLGHDSEKTTRIYLSSLDTSVVDRANNLIINSL</sequence>